<sequence>TLNDLNSKSILIPHSNLEPFHWVLLIIQFFFVVLVVCVPLNLINGTTPSKNPNHDDNHPHWPDFSSHSGNATAAATAGQQNHMWMDEFLDFSATRRGTHRRSISDSIAFLEAHSSGVGSHHFDKFEDEQFMFMFNDDVHQNNRVNGIVGHILTHVLLPTRLHRPQNSLSENDNKEQPPSDHDHIHIILANKQSARRSTEVSVLSPRVAFLDHQRLLLNVDNSAIKQRIAALAQDKISKDAHHARSIEEINNQQVCHQQSLKKMEDHISDQSPADIKPSVEKEQLLIALSCVSFTIL</sequence>
<evidence type="ECO:0000256" key="3">
    <source>
        <dbReference type="ARBA" id="ARBA00023242"/>
    </source>
</evidence>
<keyword evidence="3" id="KW-0539">Nucleus</keyword>
<feature type="non-terminal residue" evidence="5">
    <location>
        <position position="1"/>
    </location>
</feature>
<gene>
    <name evidence="5" type="ORF">HID58_060739</name>
</gene>
<comment type="caution">
    <text evidence="5">The sequence shown here is derived from an EMBL/GenBank/DDBJ whole genome shotgun (WGS) entry which is preliminary data.</text>
</comment>
<protein>
    <submittedName>
        <fullName evidence="5">Uncharacterized protein</fullName>
    </submittedName>
</protein>
<keyword evidence="4" id="KW-0472">Membrane</keyword>
<evidence type="ECO:0000256" key="2">
    <source>
        <dbReference type="ARBA" id="ARBA00023163"/>
    </source>
</evidence>
<reference evidence="5 6" key="1">
    <citation type="submission" date="2021-05" db="EMBL/GenBank/DDBJ databases">
        <title>Genome Assembly of Synthetic Allotetraploid Brassica napus Reveals Homoeologous Exchanges between Subgenomes.</title>
        <authorList>
            <person name="Davis J.T."/>
        </authorList>
    </citation>
    <scope>NUCLEOTIDE SEQUENCE [LARGE SCALE GENOMIC DNA]</scope>
    <source>
        <strain evidence="6">cv. Da-Ae</strain>
        <tissue evidence="5">Seedling</tissue>
    </source>
</reference>
<evidence type="ECO:0000313" key="5">
    <source>
        <dbReference type="EMBL" id="KAH0884643.1"/>
    </source>
</evidence>
<evidence type="ECO:0000256" key="1">
    <source>
        <dbReference type="ARBA" id="ARBA00023015"/>
    </source>
</evidence>
<dbReference type="EMBL" id="JAGKQM010000014">
    <property type="protein sequence ID" value="KAH0884643.1"/>
    <property type="molecule type" value="Genomic_DNA"/>
</dbReference>
<proteinExistence type="predicted"/>
<keyword evidence="6" id="KW-1185">Reference proteome</keyword>
<dbReference type="PANTHER" id="PTHR46391:SF20">
    <property type="entry name" value="BASIC LEUCINE ZIPPER 61"/>
    <property type="match status" value="1"/>
</dbReference>
<keyword evidence="4" id="KW-1133">Transmembrane helix</keyword>
<dbReference type="InterPro" id="IPR052483">
    <property type="entry name" value="bZIP_transcription_regulators"/>
</dbReference>
<keyword evidence="4" id="KW-0812">Transmembrane</keyword>
<dbReference type="Proteomes" id="UP000824890">
    <property type="component" value="Unassembled WGS sequence"/>
</dbReference>
<keyword evidence="1" id="KW-0805">Transcription regulation</keyword>
<evidence type="ECO:0000256" key="4">
    <source>
        <dbReference type="SAM" id="Phobius"/>
    </source>
</evidence>
<name>A0ABQ7ZWQ7_BRANA</name>
<dbReference type="PANTHER" id="PTHR46391">
    <property type="entry name" value="BASIC LEUCINE ZIPPER 34"/>
    <property type="match status" value="1"/>
</dbReference>
<organism evidence="5 6">
    <name type="scientific">Brassica napus</name>
    <name type="common">Rape</name>
    <dbReference type="NCBI Taxonomy" id="3708"/>
    <lineage>
        <taxon>Eukaryota</taxon>
        <taxon>Viridiplantae</taxon>
        <taxon>Streptophyta</taxon>
        <taxon>Embryophyta</taxon>
        <taxon>Tracheophyta</taxon>
        <taxon>Spermatophyta</taxon>
        <taxon>Magnoliopsida</taxon>
        <taxon>eudicotyledons</taxon>
        <taxon>Gunneridae</taxon>
        <taxon>Pentapetalae</taxon>
        <taxon>rosids</taxon>
        <taxon>malvids</taxon>
        <taxon>Brassicales</taxon>
        <taxon>Brassicaceae</taxon>
        <taxon>Brassiceae</taxon>
        <taxon>Brassica</taxon>
    </lineage>
</organism>
<feature type="transmembrane region" description="Helical" evidence="4">
    <location>
        <begin position="20"/>
        <end position="43"/>
    </location>
</feature>
<accession>A0ABQ7ZWQ7</accession>
<evidence type="ECO:0000313" key="6">
    <source>
        <dbReference type="Proteomes" id="UP000824890"/>
    </source>
</evidence>
<keyword evidence="2" id="KW-0804">Transcription</keyword>